<organism evidence="3 4">
    <name type="scientific">Cryptosporidium xiaoi</name>
    <dbReference type="NCBI Taxonomy" id="659607"/>
    <lineage>
        <taxon>Eukaryota</taxon>
        <taxon>Sar</taxon>
        <taxon>Alveolata</taxon>
        <taxon>Apicomplexa</taxon>
        <taxon>Conoidasida</taxon>
        <taxon>Coccidia</taxon>
        <taxon>Eucoccidiorida</taxon>
        <taxon>Eimeriorina</taxon>
        <taxon>Cryptosporidiidae</taxon>
        <taxon>Cryptosporidium</taxon>
    </lineage>
</organism>
<reference evidence="3 4" key="1">
    <citation type="submission" date="2023-10" db="EMBL/GenBank/DDBJ databases">
        <title>Comparative genomics analysis reveals potential genetic determinants of host preference in Cryptosporidium xiaoi.</title>
        <authorList>
            <person name="Xiao L."/>
            <person name="Li J."/>
        </authorList>
    </citation>
    <scope>NUCLEOTIDE SEQUENCE [LARGE SCALE GENOMIC DNA]</scope>
    <source>
        <strain evidence="3 4">52996</strain>
    </source>
</reference>
<evidence type="ECO:0000259" key="2">
    <source>
        <dbReference type="Pfam" id="PF09418"/>
    </source>
</evidence>
<evidence type="ECO:0000313" key="3">
    <source>
        <dbReference type="EMBL" id="KAK6587674.1"/>
    </source>
</evidence>
<sequence>MTASARLKEILEGGNVDIDTNSAISEGLDENLSDWNEGSNEGIKNIKESSLNILHALSQREIIHIIDRVIGGEDFGYVLDEVAKEYLGEDLASTVTTRSEAGEKSGSGRNENNENYISKSSVGNIYDEVDMLDFDFFSLAKNVPLRIDQNERQLLRLVEGALEVSKYTDRVDIGTNSRQKIMIIEIRQVCAVLSGLAVSFDYELGQRLIKERNFSENEKFFQTLFEIARRYKMLNPEMMRDSYGKLIFLLMDAQKETIRELLQFKCYKPVLTVYEFLRSRNCLEILKDPLLLIATRNIEKESDIDTLNAKLTKKRLAIKELLKKYASRDYAEQNSKKNSYRGFYNLFMFGKNSQTTDPEVSSQSGVVSSTGDLENLEKTQEKMDITVEELEMCVYSLNDHEVFLYYNKRPIDKMIEYLTSYFDPHTEHSREFSLSLTNDPNSNARLSHDHTRQYHYVLQSLTMWREVIFNMIKLWRLAEEDMLDGTNHYRLGDTGQGIHRIQAAPRLYKAMCEIISKVQREVGSWVGSSVIHLGDRTVPNALVFIDKYLQVPKILAPIVLCIEKLDKLSESSIHLKVFIENSFGGVEKLKKQILVDFFKNGFDGGGADNFFDAGSCIDGRLTSAWNWCSNIEKKPYFPIFLLTGFMGFDGKF</sequence>
<name>A0AAV9XU94_9CRYT</name>
<feature type="domain" description="Non-canonical E2 ubiquitin-conjugating enzyme C-terminal" evidence="2">
    <location>
        <begin position="140"/>
        <end position="334"/>
    </location>
</feature>
<evidence type="ECO:0000256" key="1">
    <source>
        <dbReference type="SAM" id="MobiDB-lite"/>
    </source>
</evidence>
<comment type="caution">
    <text evidence="3">The sequence shown here is derived from an EMBL/GenBank/DDBJ whole genome shotgun (WGS) entry which is preliminary data.</text>
</comment>
<dbReference type="PANTHER" id="PTHR31560">
    <property type="entry name" value="UPF0652 PROTEIN C16A11.03C-RELATED"/>
    <property type="match status" value="1"/>
</dbReference>
<gene>
    <name evidence="3" type="ORF">RS030_81277</name>
</gene>
<feature type="domain" description="Non-canonical E2 ubiquitin-conjugating enzyme C-terminal" evidence="2">
    <location>
        <begin position="373"/>
        <end position="650"/>
    </location>
</feature>
<evidence type="ECO:0000313" key="4">
    <source>
        <dbReference type="Proteomes" id="UP001311799"/>
    </source>
</evidence>
<protein>
    <recommendedName>
        <fullName evidence="2">Non-canonical E2 ubiquitin-conjugating enzyme C-terminal domain-containing protein</fullName>
    </recommendedName>
</protein>
<dbReference type="Proteomes" id="UP001311799">
    <property type="component" value="Unassembled WGS sequence"/>
</dbReference>
<dbReference type="Pfam" id="PF09418">
    <property type="entry name" value="DUF2009"/>
    <property type="match status" value="2"/>
</dbReference>
<feature type="region of interest" description="Disordered" evidence="1">
    <location>
        <begin position="95"/>
        <end position="115"/>
    </location>
</feature>
<dbReference type="AlphaFoldDB" id="A0AAV9XU94"/>
<accession>A0AAV9XU94</accession>
<keyword evidence="4" id="KW-1185">Reference proteome</keyword>
<dbReference type="EMBL" id="JAWDEY010000036">
    <property type="protein sequence ID" value="KAK6587674.1"/>
    <property type="molecule type" value="Genomic_DNA"/>
</dbReference>
<dbReference type="PANTHER" id="PTHR31560:SF0">
    <property type="entry name" value="UPF0652 PROTEIN C22H10.08"/>
    <property type="match status" value="1"/>
</dbReference>
<dbReference type="InterPro" id="IPR018553">
    <property type="entry name" value="E2_Ub-conjug_enz"/>
</dbReference>
<proteinExistence type="predicted"/>
<dbReference type="InterPro" id="IPR057668">
    <property type="entry name" value="E2_Ub-conjug_enz_C"/>
</dbReference>